<dbReference type="RefSeq" id="WP_002595454.1">
    <property type="nucleotide sequence ID" value="NZ_KB851018.1"/>
</dbReference>
<dbReference type="Pfam" id="PF13580">
    <property type="entry name" value="SIS_2"/>
    <property type="match status" value="1"/>
</dbReference>
<proteinExistence type="predicted"/>
<dbReference type="GO" id="GO:0097367">
    <property type="term" value="F:carbohydrate derivative binding"/>
    <property type="evidence" value="ECO:0007669"/>
    <property type="project" value="InterPro"/>
</dbReference>
<dbReference type="InterPro" id="IPR035472">
    <property type="entry name" value="RpiR-like_SIS"/>
</dbReference>
<dbReference type="GO" id="GO:1901135">
    <property type="term" value="P:carbohydrate derivative metabolic process"/>
    <property type="evidence" value="ECO:0007669"/>
    <property type="project" value="InterPro"/>
</dbReference>
<accession>A0A0E2HRC4</accession>
<dbReference type="Proteomes" id="UP000013085">
    <property type="component" value="Unassembled WGS sequence"/>
</dbReference>
<evidence type="ECO:0000313" key="2">
    <source>
        <dbReference type="EMBL" id="ENZ17596.1"/>
    </source>
</evidence>
<dbReference type="Gene3D" id="3.40.50.10490">
    <property type="entry name" value="Glucose-6-phosphate isomerase like protein, domain 1"/>
    <property type="match status" value="1"/>
</dbReference>
<feature type="domain" description="SIS" evidence="1">
    <location>
        <begin position="31"/>
        <end position="211"/>
    </location>
</feature>
<dbReference type="InterPro" id="IPR050099">
    <property type="entry name" value="SIS_GmhA/DiaA_subfam"/>
</dbReference>
<reference evidence="2 3" key="1">
    <citation type="submission" date="2013-01" db="EMBL/GenBank/DDBJ databases">
        <title>The Genome Sequence of Clostridium clostridioforme 90A8.</title>
        <authorList>
            <consortium name="The Broad Institute Genome Sequencing Platform"/>
            <person name="Earl A."/>
            <person name="Ward D."/>
            <person name="Feldgarden M."/>
            <person name="Gevers D."/>
            <person name="Courvalin P."/>
            <person name="Lambert T."/>
            <person name="Walker B."/>
            <person name="Young S.K."/>
            <person name="Zeng Q."/>
            <person name="Gargeya S."/>
            <person name="Fitzgerald M."/>
            <person name="Haas B."/>
            <person name="Abouelleil A."/>
            <person name="Alvarado L."/>
            <person name="Arachchi H.M."/>
            <person name="Berlin A.M."/>
            <person name="Chapman S.B."/>
            <person name="Dewar J."/>
            <person name="Goldberg J."/>
            <person name="Griggs A."/>
            <person name="Gujja S."/>
            <person name="Hansen M."/>
            <person name="Howarth C."/>
            <person name="Imamovic A."/>
            <person name="Larimer J."/>
            <person name="McCowan C."/>
            <person name="Murphy C."/>
            <person name="Neiman D."/>
            <person name="Pearson M."/>
            <person name="Priest M."/>
            <person name="Roberts A."/>
            <person name="Saif S."/>
            <person name="Shea T."/>
            <person name="Sisk P."/>
            <person name="Sykes S."/>
            <person name="Wortman J."/>
            <person name="Nusbaum C."/>
            <person name="Birren B."/>
        </authorList>
    </citation>
    <scope>NUCLEOTIDE SEQUENCE [LARGE SCALE GENOMIC DNA]</scope>
    <source>
        <strain evidence="2 3">90A8</strain>
    </source>
</reference>
<dbReference type="PANTHER" id="PTHR30390">
    <property type="entry name" value="SEDOHEPTULOSE 7-PHOSPHATE ISOMERASE / DNAA INITIATOR-ASSOCIATING FACTOR FOR REPLICATION INITIATION"/>
    <property type="match status" value="1"/>
</dbReference>
<protein>
    <recommendedName>
        <fullName evidence="1">SIS domain-containing protein</fullName>
    </recommendedName>
</protein>
<organism evidence="2 3">
    <name type="scientific">[Clostridium] clostridioforme 90A8</name>
    <dbReference type="NCBI Taxonomy" id="999408"/>
    <lineage>
        <taxon>Bacteria</taxon>
        <taxon>Bacillati</taxon>
        <taxon>Bacillota</taxon>
        <taxon>Clostridia</taxon>
        <taxon>Lachnospirales</taxon>
        <taxon>Lachnospiraceae</taxon>
        <taxon>Enterocloster</taxon>
    </lineage>
</organism>
<gene>
    <name evidence="2" type="ORF">HMPREF1090_01546</name>
</gene>
<dbReference type="HOGENOM" id="CLU_089975_0_0_9"/>
<dbReference type="PATRIC" id="fig|999408.3.peg.1662"/>
<dbReference type="SUPFAM" id="SSF53697">
    <property type="entry name" value="SIS domain"/>
    <property type="match status" value="1"/>
</dbReference>
<comment type="caution">
    <text evidence="2">The sequence shown here is derived from an EMBL/GenBank/DDBJ whole genome shotgun (WGS) entry which is preliminary data.</text>
</comment>
<dbReference type="CDD" id="cd05013">
    <property type="entry name" value="SIS_RpiR"/>
    <property type="match status" value="1"/>
</dbReference>
<dbReference type="EMBL" id="AGYR01000013">
    <property type="protein sequence ID" value="ENZ17596.1"/>
    <property type="molecule type" value="Genomic_DNA"/>
</dbReference>
<evidence type="ECO:0000259" key="1">
    <source>
        <dbReference type="PROSITE" id="PS51464"/>
    </source>
</evidence>
<dbReference type="InterPro" id="IPR046348">
    <property type="entry name" value="SIS_dom_sf"/>
</dbReference>
<dbReference type="NCBIfam" id="NF002805">
    <property type="entry name" value="PRK02947.1"/>
    <property type="match status" value="1"/>
</dbReference>
<dbReference type="PANTHER" id="PTHR30390:SF7">
    <property type="entry name" value="PHOSPHOHEPTOSE ISOMERASE"/>
    <property type="match status" value="1"/>
</dbReference>
<evidence type="ECO:0000313" key="3">
    <source>
        <dbReference type="Proteomes" id="UP000013085"/>
    </source>
</evidence>
<dbReference type="AlphaFoldDB" id="A0A0E2HRC4"/>
<sequence length="247" mass="27502">MSFKYIDRIYELLKTIETEECENIKKAVDMLYECVKNKSTIYTFGASHAGILSEELYYRAGGLMLFNPIFGRELMLDSSPITLTSKMERCTGYGKMLAESRADFQSGDVLIVHSVSGRNPVAIEIAAEAKEKKSHVIAVTNLSYSKSVTSRHPSGKRVFELADIILDNHGDIGDACVKISGLEQKVSPTSTVIGAAMLNTIVAELAQKMVDSGIEKPPIFYSANLDGGDELNQRMYQEYREVIRYKF</sequence>
<dbReference type="InterPro" id="IPR001347">
    <property type="entry name" value="SIS_dom"/>
</dbReference>
<dbReference type="PROSITE" id="PS51464">
    <property type="entry name" value="SIS"/>
    <property type="match status" value="1"/>
</dbReference>
<name>A0A0E2HRC4_9FIRM</name>